<keyword evidence="3 6" id="KW-0812">Transmembrane</keyword>
<dbReference type="EMBL" id="DSXR01000057">
    <property type="protein sequence ID" value="HGS87132.1"/>
    <property type="molecule type" value="Genomic_DNA"/>
</dbReference>
<sequence>MQTKRLFRSRQERMLGGVCGGLAEYLGLDPTVVRLVFLLLFFLGGQGLLVYLIMWLIVPEEPL</sequence>
<dbReference type="PANTHER" id="PTHR33885:SF3">
    <property type="entry name" value="PHAGE SHOCK PROTEIN C"/>
    <property type="match status" value="1"/>
</dbReference>
<feature type="transmembrane region" description="Helical" evidence="6">
    <location>
        <begin position="35"/>
        <end position="58"/>
    </location>
</feature>
<comment type="caution">
    <text evidence="8">The sequence shown here is derived from an EMBL/GenBank/DDBJ whole genome shotgun (WGS) entry which is preliminary data.</text>
</comment>
<proteinExistence type="predicted"/>
<dbReference type="GO" id="GO:0005886">
    <property type="term" value="C:plasma membrane"/>
    <property type="evidence" value="ECO:0007669"/>
    <property type="project" value="UniProtKB-SubCell"/>
</dbReference>
<protein>
    <submittedName>
        <fullName evidence="8">PspC domain-containing protein</fullName>
    </submittedName>
</protein>
<dbReference type="InterPro" id="IPR052027">
    <property type="entry name" value="PspC"/>
</dbReference>
<keyword evidence="2" id="KW-1003">Cell membrane</keyword>
<keyword evidence="4 6" id="KW-1133">Transmembrane helix</keyword>
<evidence type="ECO:0000256" key="4">
    <source>
        <dbReference type="ARBA" id="ARBA00022989"/>
    </source>
</evidence>
<evidence type="ECO:0000256" key="6">
    <source>
        <dbReference type="SAM" id="Phobius"/>
    </source>
</evidence>
<name>A0A7C4Q4E8_9CHLR</name>
<accession>A0A7C4Q4E8</accession>
<evidence type="ECO:0000256" key="3">
    <source>
        <dbReference type="ARBA" id="ARBA00022692"/>
    </source>
</evidence>
<dbReference type="PANTHER" id="PTHR33885">
    <property type="entry name" value="PHAGE SHOCK PROTEIN C"/>
    <property type="match status" value="1"/>
</dbReference>
<organism evidence="8">
    <name type="scientific">Bellilinea caldifistulae</name>
    <dbReference type="NCBI Taxonomy" id="360411"/>
    <lineage>
        <taxon>Bacteria</taxon>
        <taxon>Bacillati</taxon>
        <taxon>Chloroflexota</taxon>
        <taxon>Anaerolineae</taxon>
        <taxon>Anaerolineales</taxon>
        <taxon>Anaerolineaceae</taxon>
        <taxon>Bellilinea</taxon>
    </lineage>
</organism>
<dbReference type="Pfam" id="PF04024">
    <property type="entry name" value="PspC"/>
    <property type="match status" value="1"/>
</dbReference>
<dbReference type="AlphaFoldDB" id="A0A7C4Q4E8"/>
<gene>
    <name evidence="8" type="ORF">ENT17_05875</name>
</gene>
<evidence type="ECO:0000256" key="1">
    <source>
        <dbReference type="ARBA" id="ARBA00004162"/>
    </source>
</evidence>
<dbReference type="InterPro" id="IPR007168">
    <property type="entry name" value="Phageshock_PspC_N"/>
</dbReference>
<comment type="subcellular location">
    <subcellularLocation>
        <location evidence="1">Cell membrane</location>
        <topology evidence="1">Single-pass membrane protein</topology>
    </subcellularLocation>
</comment>
<evidence type="ECO:0000313" key="8">
    <source>
        <dbReference type="EMBL" id="HGS87132.1"/>
    </source>
</evidence>
<reference evidence="8" key="1">
    <citation type="journal article" date="2020" name="mSystems">
        <title>Genome- and Community-Level Interaction Insights into Carbon Utilization and Element Cycling Functions of Hydrothermarchaeota in Hydrothermal Sediment.</title>
        <authorList>
            <person name="Zhou Z."/>
            <person name="Liu Y."/>
            <person name="Xu W."/>
            <person name="Pan J."/>
            <person name="Luo Z.H."/>
            <person name="Li M."/>
        </authorList>
    </citation>
    <scope>NUCLEOTIDE SEQUENCE [LARGE SCALE GENOMIC DNA]</scope>
    <source>
        <strain evidence="8">SpSt-556</strain>
    </source>
</reference>
<feature type="domain" description="Phage shock protein PspC N-terminal" evidence="7">
    <location>
        <begin position="4"/>
        <end position="61"/>
    </location>
</feature>
<keyword evidence="5 6" id="KW-0472">Membrane</keyword>
<evidence type="ECO:0000256" key="5">
    <source>
        <dbReference type="ARBA" id="ARBA00023136"/>
    </source>
</evidence>
<evidence type="ECO:0000259" key="7">
    <source>
        <dbReference type="Pfam" id="PF04024"/>
    </source>
</evidence>
<evidence type="ECO:0000256" key="2">
    <source>
        <dbReference type="ARBA" id="ARBA00022475"/>
    </source>
</evidence>